<accession>A0A7M1RSL5</accession>
<dbReference type="EMBL" id="MT774400">
    <property type="protein sequence ID" value="QOR57144.1"/>
    <property type="molecule type" value="Genomic_DNA"/>
</dbReference>
<dbReference type="KEGG" id="vg:65131074"/>
<name>A0A7M1RSL5_9CAUD</name>
<reference evidence="1 2" key="1">
    <citation type="submission" date="2020-07" db="EMBL/GenBank/DDBJ databases">
        <title>Taxonomic proposal: Crassvirales, a new order of highly abundant and diverse bacterial viruses.</title>
        <authorList>
            <person name="Shkoporov A.N."/>
            <person name="Stockdale S.R."/>
            <person name="Guerin E."/>
            <person name="Ross R.P."/>
            <person name="Hill C."/>
        </authorList>
    </citation>
    <scope>NUCLEOTIDE SEQUENCE [LARGE SCALE GENOMIC DNA]</scope>
</reference>
<sequence>MKYRLIDKLLDFKESNVIFEDKEVKYIESVDDGWAWIVLIDSEYYKLEQGLPEYEGNIYLQKVEILDNE</sequence>
<proteinExistence type="predicted"/>
<evidence type="ECO:0000313" key="1">
    <source>
        <dbReference type="EMBL" id="QOR57144.1"/>
    </source>
</evidence>
<evidence type="ECO:0000313" key="2">
    <source>
        <dbReference type="Proteomes" id="UP000593850"/>
    </source>
</evidence>
<dbReference type="Proteomes" id="UP000593850">
    <property type="component" value="Segment"/>
</dbReference>
<keyword evidence="2" id="KW-1185">Reference proteome</keyword>
<protein>
    <submittedName>
        <fullName evidence="1">Uncharacterized protein</fullName>
    </submittedName>
</protein>
<organism evidence="1 2">
    <name type="scientific">uncultured phage cr4_1</name>
    <dbReference type="NCBI Taxonomy" id="2772084"/>
    <lineage>
        <taxon>Viruses</taxon>
        <taxon>Duplodnaviria</taxon>
        <taxon>Heunggongvirae</taxon>
        <taxon>Uroviricota</taxon>
        <taxon>Caudoviricetes</taxon>
        <taxon>Crassvirales</taxon>
        <taxon>Suoliviridae</taxon>
        <taxon>Loutivirinae</taxon>
        <taxon>Buorbuivirus</taxon>
        <taxon>Buorbuivirus hominis</taxon>
    </lineage>
</organism>
<dbReference type="RefSeq" id="YP_010112596.1">
    <property type="nucleotide sequence ID" value="NC_055893.1"/>
</dbReference>
<dbReference type="GeneID" id="65131074"/>